<keyword evidence="4 7" id="KW-0812">Transmembrane</keyword>
<evidence type="ECO:0000256" key="2">
    <source>
        <dbReference type="ARBA" id="ARBA00022448"/>
    </source>
</evidence>
<feature type="transmembrane region" description="Helical" evidence="7">
    <location>
        <begin position="157"/>
        <end position="178"/>
    </location>
</feature>
<evidence type="ECO:0000256" key="4">
    <source>
        <dbReference type="ARBA" id="ARBA00022692"/>
    </source>
</evidence>
<dbReference type="AlphaFoldDB" id="A0A8A7KI69"/>
<keyword evidence="5 7" id="KW-1133">Transmembrane helix</keyword>
<feature type="transmembrane region" description="Helical" evidence="7">
    <location>
        <begin position="279"/>
        <end position="299"/>
    </location>
</feature>
<feature type="transmembrane region" description="Helical" evidence="7">
    <location>
        <begin position="6"/>
        <end position="22"/>
    </location>
</feature>
<dbReference type="GO" id="GO:0016020">
    <property type="term" value="C:membrane"/>
    <property type="evidence" value="ECO:0007669"/>
    <property type="project" value="UniProtKB-SubCell"/>
</dbReference>
<dbReference type="PANTHER" id="PTHR36838:SF3">
    <property type="entry name" value="TRANSPORTER AUXIN EFFLUX CARRIER EC FAMILY"/>
    <property type="match status" value="1"/>
</dbReference>
<feature type="transmembrane region" description="Helical" evidence="7">
    <location>
        <begin position="123"/>
        <end position="145"/>
    </location>
</feature>
<dbReference type="GO" id="GO:0055085">
    <property type="term" value="P:transmembrane transport"/>
    <property type="evidence" value="ECO:0007669"/>
    <property type="project" value="InterPro"/>
</dbReference>
<comment type="subcellular location">
    <subcellularLocation>
        <location evidence="1">Membrane</location>
        <topology evidence="1">Multi-pass membrane protein</topology>
    </subcellularLocation>
</comment>
<feature type="transmembrane region" description="Helical" evidence="7">
    <location>
        <begin position="94"/>
        <end position="111"/>
    </location>
</feature>
<evidence type="ECO:0000256" key="7">
    <source>
        <dbReference type="SAM" id="Phobius"/>
    </source>
</evidence>
<protein>
    <submittedName>
        <fullName evidence="8">AEC family transporter</fullName>
    </submittedName>
</protein>
<accession>A0A8A7KI69</accession>
<feature type="transmembrane region" description="Helical" evidence="7">
    <location>
        <begin position="34"/>
        <end position="55"/>
    </location>
</feature>
<evidence type="ECO:0000256" key="6">
    <source>
        <dbReference type="ARBA" id="ARBA00023136"/>
    </source>
</evidence>
<dbReference type="EMBL" id="CP046640">
    <property type="protein sequence ID" value="QTL99765.1"/>
    <property type="molecule type" value="Genomic_DNA"/>
</dbReference>
<evidence type="ECO:0000256" key="1">
    <source>
        <dbReference type="ARBA" id="ARBA00004141"/>
    </source>
</evidence>
<sequence>MEKINQIFVISSSIILLGYILKRIRLLTKDDGQILVKLVMNVTLPALIITVFSSLELSLKLILLPLINIIFALLALLLGRYLFKKDLRANKGSLIISLLGFNIGLFAYPFVETIWGKLGLKYIAIFDMGNAFIIFGLTYIVSSFYAPNSKKLLLKEILIILMKFVPLMSYVLAISLNLLHLRLSGIPLQILQRLAVMNGPLVLLILGLYLEFSLDKLELKNIIKSISIKYILGLIVGGSLYFLLPYSKLFKGVILLGLIMPAGMAIIPYSIENKLNTKITGSIVNISNIISFILMWLIFKWI</sequence>
<keyword evidence="6 7" id="KW-0472">Membrane</keyword>
<dbReference type="Pfam" id="PF03547">
    <property type="entry name" value="Mem_trans"/>
    <property type="match status" value="1"/>
</dbReference>
<reference evidence="8" key="1">
    <citation type="submission" date="2019-12" db="EMBL/GenBank/DDBJ databases">
        <authorList>
            <person name="zhang j."/>
            <person name="sun C.M."/>
        </authorList>
    </citation>
    <scope>NUCLEOTIDE SEQUENCE</scope>
    <source>
        <strain evidence="8">NS-1</strain>
    </source>
</reference>
<organism evidence="8 9">
    <name type="scientific">Iocasia fonsfrigidae</name>
    <dbReference type="NCBI Taxonomy" id="2682810"/>
    <lineage>
        <taxon>Bacteria</taxon>
        <taxon>Bacillati</taxon>
        <taxon>Bacillota</taxon>
        <taxon>Clostridia</taxon>
        <taxon>Halanaerobiales</taxon>
        <taxon>Halanaerobiaceae</taxon>
        <taxon>Iocasia</taxon>
    </lineage>
</organism>
<evidence type="ECO:0000256" key="5">
    <source>
        <dbReference type="ARBA" id="ARBA00022989"/>
    </source>
</evidence>
<evidence type="ECO:0000256" key="3">
    <source>
        <dbReference type="ARBA" id="ARBA00022475"/>
    </source>
</evidence>
<feature type="transmembrane region" description="Helical" evidence="7">
    <location>
        <begin position="61"/>
        <end position="82"/>
    </location>
</feature>
<feature type="transmembrane region" description="Helical" evidence="7">
    <location>
        <begin position="190"/>
        <end position="210"/>
    </location>
</feature>
<proteinExistence type="predicted"/>
<evidence type="ECO:0000313" key="9">
    <source>
        <dbReference type="Proteomes" id="UP000665020"/>
    </source>
</evidence>
<dbReference type="Proteomes" id="UP000665020">
    <property type="component" value="Chromosome"/>
</dbReference>
<gene>
    <name evidence="8" type="ORF">GM661_18295</name>
</gene>
<dbReference type="KEGG" id="ifn:GM661_18295"/>
<dbReference type="PANTHER" id="PTHR36838">
    <property type="entry name" value="AUXIN EFFLUX CARRIER FAMILY PROTEIN"/>
    <property type="match status" value="1"/>
</dbReference>
<keyword evidence="9" id="KW-1185">Reference proteome</keyword>
<dbReference type="RefSeq" id="WP_230868094.1">
    <property type="nucleotide sequence ID" value="NZ_CP046640.1"/>
</dbReference>
<feature type="transmembrane region" description="Helical" evidence="7">
    <location>
        <begin position="222"/>
        <end position="243"/>
    </location>
</feature>
<dbReference type="InterPro" id="IPR004776">
    <property type="entry name" value="Mem_transp_PIN-like"/>
</dbReference>
<keyword evidence="2" id="KW-0813">Transport</keyword>
<name>A0A8A7KI69_9FIRM</name>
<keyword evidence="3" id="KW-1003">Cell membrane</keyword>
<feature type="transmembrane region" description="Helical" evidence="7">
    <location>
        <begin position="249"/>
        <end position="267"/>
    </location>
</feature>
<evidence type="ECO:0000313" key="8">
    <source>
        <dbReference type="EMBL" id="QTL99765.1"/>
    </source>
</evidence>